<organism evidence="3">
    <name type="scientific">Fervidicoccus fontis</name>
    <dbReference type="NCBI Taxonomy" id="683846"/>
    <lineage>
        <taxon>Archaea</taxon>
        <taxon>Thermoproteota</taxon>
        <taxon>Thermoprotei</taxon>
        <taxon>Fervidicoccales</taxon>
        <taxon>Fervidicoccaceae</taxon>
        <taxon>Fervidicoccus</taxon>
    </lineage>
</organism>
<accession>A0A7J3SMA3</accession>
<dbReference type="InterPro" id="IPR051010">
    <property type="entry name" value="BCAA_transport"/>
</dbReference>
<comment type="caution">
    <text evidence="3">The sequence shown here is derived from an EMBL/GenBank/DDBJ whole genome shotgun (WGS) entry which is preliminary data.</text>
</comment>
<dbReference type="Gene3D" id="3.40.50.2300">
    <property type="match status" value="2"/>
</dbReference>
<dbReference type="InterPro" id="IPR028082">
    <property type="entry name" value="Peripla_BP_I"/>
</dbReference>
<evidence type="ECO:0000256" key="1">
    <source>
        <dbReference type="ARBA" id="ARBA00022729"/>
    </source>
</evidence>
<sequence length="412" mass="44881">MKRRVFFLISVAVLLGFAISQMANAAEEVIKLGTIFSRTGPLANLGLESWRGAELARIVQNQKGGLLGKKIEFVNGDAVDPKAAVSETERLCTVEKVPIILGSFSSSISLAASAKADQYRVIYWELGAVGDQITQRGLKHVFRTCPTGSDLGRDQLRFAVNVLAPLIGKSKDTIRIASVYEDSAYGTACAEGIRDLAHEMGIKLAIDQSYNFKASDLSSLVMRVKAANPDVILESSYENDGILFFRQSQELGLKVKMIVGSGGGMNLPGYRNALGSAVDNLVCNVGYPGYNLNPAYARGIDKLAELYVKTFKKEPTSVFSVINYMGTMVLWDVIQRAKSLDSAKLVKAAFETDIPGDQTLLRYGVKFAQPGSKNMGQNILARYFVSQWQNGELVIVHPEKAALPGKRLVILK</sequence>
<protein>
    <recommendedName>
        <fullName evidence="2">Leucine-binding protein domain-containing protein</fullName>
    </recommendedName>
</protein>
<dbReference type="InterPro" id="IPR028081">
    <property type="entry name" value="Leu-bd"/>
</dbReference>
<dbReference type="SUPFAM" id="SSF53822">
    <property type="entry name" value="Periplasmic binding protein-like I"/>
    <property type="match status" value="1"/>
</dbReference>
<evidence type="ECO:0000313" key="3">
    <source>
        <dbReference type="EMBL" id="HGZ60412.1"/>
    </source>
</evidence>
<keyword evidence="1" id="KW-0732">Signal</keyword>
<dbReference type="EMBL" id="DTLS01000124">
    <property type="protein sequence ID" value="HGZ60412.1"/>
    <property type="molecule type" value="Genomic_DNA"/>
</dbReference>
<reference evidence="3" key="1">
    <citation type="journal article" date="2020" name="mSystems">
        <title>Genome- and Community-Level Interaction Insights into Carbon Utilization and Element Cycling Functions of Hydrothermarchaeota in Hydrothermal Sediment.</title>
        <authorList>
            <person name="Zhou Z."/>
            <person name="Liu Y."/>
            <person name="Xu W."/>
            <person name="Pan J."/>
            <person name="Luo Z.H."/>
            <person name="Li M."/>
        </authorList>
    </citation>
    <scope>NUCLEOTIDE SEQUENCE [LARGE SCALE GENOMIC DNA]</scope>
    <source>
        <strain evidence="3">SpSt-885</strain>
    </source>
</reference>
<name>A0A7J3SMA3_9CREN</name>
<dbReference type="AlphaFoldDB" id="A0A7J3SMA3"/>
<dbReference type="CDD" id="cd06340">
    <property type="entry name" value="PBP1_ABC_ligand_binding-like"/>
    <property type="match status" value="1"/>
</dbReference>
<evidence type="ECO:0000259" key="2">
    <source>
        <dbReference type="Pfam" id="PF13458"/>
    </source>
</evidence>
<dbReference type="Pfam" id="PF13458">
    <property type="entry name" value="Peripla_BP_6"/>
    <property type="match status" value="1"/>
</dbReference>
<gene>
    <name evidence="3" type="ORF">ENW83_04315</name>
</gene>
<dbReference type="PANTHER" id="PTHR30483:SF37">
    <property type="entry name" value="ABC TRANSPORTER SUBSTRATE-BINDING PROTEIN"/>
    <property type="match status" value="1"/>
</dbReference>
<dbReference type="PANTHER" id="PTHR30483">
    <property type="entry name" value="LEUCINE-SPECIFIC-BINDING PROTEIN"/>
    <property type="match status" value="1"/>
</dbReference>
<proteinExistence type="predicted"/>
<feature type="domain" description="Leucine-binding protein" evidence="2">
    <location>
        <begin position="30"/>
        <end position="355"/>
    </location>
</feature>